<dbReference type="InterPro" id="IPR039044">
    <property type="entry name" value="Trm13"/>
</dbReference>
<feature type="compositionally biased region" description="Acidic residues" evidence="13">
    <location>
        <begin position="329"/>
        <end position="346"/>
    </location>
</feature>
<evidence type="ECO:0000313" key="16">
    <source>
        <dbReference type="Proteomes" id="UP000092461"/>
    </source>
</evidence>
<evidence type="ECO:0000256" key="3">
    <source>
        <dbReference type="ARBA" id="ARBA00022679"/>
    </source>
</evidence>
<evidence type="ECO:0000256" key="5">
    <source>
        <dbReference type="ARBA" id="ARBA00022694"/>
    </source>
</evidence>
<evidence type="ECO:0000256" key="6">
    <source>
        <dbReference type="ARBA" id="ARBA00022723"/>
    </source>
</evidence>
<keyword evidence="2 12" id="KW-0489">Methyltransferase</keyword>
<dbReference type="EC" id="2.1.1.225" evidence="12"/>
<dbReference type="Proteomes" id="UP000092461">
    <property type="component" value="Unassembled WGS sequence"/>
</dbReference>
<dbReference type="VEuPathDB" id="VectorBase:LLOJ009152"/>
<protein>
    <recommendedName>
        <fullName evidence="12">tRNA:m(4)X modification enzyme TRM13</fullName>
        <ecNumber evidence="12">2.1.1.225</ecNumber>
    </recommendedName>
</protein>
<keyword evidence="16" id="KW-1185">Reference proteome</keyword>
<keyword evidence="8 12" id="KW-0862">Zinc</keyword>
<dbReference type="PROSITE" id="PS51800">
    <property type="entry name" value="ZF_CHHC_U11_48K"/>
    <property type="match status" value="1"/>
</dbReference>
<comment type="catalytic activity">
    <reaction evidence="11 12">
        <text>adenosine(4) in tRNA(His) + S-adenosyl-L-methionine = 2'-O-methyladenosine(4) in tRNA(His) + S-adenosyl-L-homocysteine + H(+)</text>
        <dbReference type="Rhea" id="RHEA:43196"/>
        <dbReference type="Rhea" id="RHEA-COMP:10401"/>
        <dbReference type="Rhea" id="RHEA-COMP:10402"/>
        <dbReference type="ChEBI" id="CHEBI:15378"/>
        <dbReference type="ChEBI" id="CHEBI:57856"/>
        <dbReference type="ChEBI" id="CHEBI:59789"/>
        <dbReference type="ChEBI" id="CHEBI:74411"/>
        <dbReference type="ChEBI" id="CHEBI:74477"/>
        <dbReference type="EC" id="2.1.1.225"/>
    </reaction>
</comment>
<evidence type="ECO:0000259" key="14">
    <source>
        <dbReference type="PROSITE" id="PS51800"/>
    </source>
</evidence>
<feature type="domain" description="CHHC U11-48K-type" evidence="14">
    <location>
        <begin position="31"/>
        <end position="58"/>
    </location>
</feature>
<dbReference type="Pfam" id="PF05253">
    <property type="entry name" value="zf-U11-48K"/>
    <property type="match status" value="1"/>
</dbReference>
<feature type="region of interest" description="Disordered" evidence="13">
    <location>
        <begin position="323"/>
        <end position="350"/>
    </location>
</feature>
<dbReference type="InterPro" id="IPR022776">
    <property type="entry name" value="TRM13/UPF0224_CHHC_Znf_dom"/>
</dbReference>
<evidence type="ECO:0000313" key="15">
    <source>
        <dbReference type="EnsemblMetazoa" id="LLOJ009152-PA"/>
    </source>
</evidence>
<dbReference type="GO" id="GO:0030488">
    <property type="term" value="P:tRNA methylation"/>
    <property type="evidence" value="ECO:0007669"/>
    <property type="project" value="InterPro"/>
</dbReference>
<keyword evidence="4 12" id="KW-0949">S-adenosyl-L-methionine</keyword>
<feature type="compositionally biased region" description="Basic and acidic residues" evidence="13">
    <location>
        <begin position="15"/>
        <end position="30"/>
    </location>
</feature>
<evidence type="ECO:0000256" key="10">
    <source>
        <dbReference type="ARBA" id="ARBA00048635"/>
    </source>
</evidence>
<evidence type="ECO:0000256" key="9">
    <source>
        <dbReference type="ARBA" id="ARBA00048165"/>
    </source>
</evidence>
<evidence type="ECO:0000256" key="1">
    <source>
        <dbReference type="ARBA" id="ARBA00005265"/>
    </source>
</evidence>
<organism evidence="15 16">
    <name type="scientific">Lutzomyia longipalpis</name>
    <name type="common">Sand fly</name>
    <dbReference type="NCBI Taxonomy" id="7200"/>
    <lineage>
        <taxon>Eukaryota</taxon>
        <taxon>Metazoa</taxon>
        <taxon>Ecdysozoa</taxon>
        <taxon>Arthropoda</taxon>
        <taxon>Hexapoda</taxon>
        <taxon>Insecta</taxon>
        <taxon>Pterygota</taxon>
        <taxon>Neoptera</taxon>
        <taxon>Endopterygota</taxon>
        <taxon>Diptera</taxon>
        <taxon>Nematocera</taxon>
        <taxon>Psychodoidea</taxon>
        <taxon>Psychodidae</taxon>
        <taxon>Lutzomyia</taxon>
        <taxon>Lutzomyia</taxon>
    </lineage>
</organism>
<comment type="catalytic activity">
    <reaction evidence="9 12">
        <text>cytidine(4) in tRNA(Pro) + S-adenosyl-L-methionine = 2'-O-methylcytidine(4) in tRNA(Pro) + S-adenosyl-L-homocysteine + H(+)</text>
        <dbReference type="Rhea" id="RHEA:32767"/>
        <dbReference type="Rhea" id="RHEA-COMP:10397"/>
        <dbReference type="Rhea" id="RHEA-COMP:10398"/>
        <dbReference type="ChEBI" id="CHEBI:15378"/>
        <dbReference type="ChEBI" id="CHEBI:57856"/>
        <dbReference type="ChEBI" id="CHEBI:59789"/>
        <dbReference type="ChEBI" id="CHEBI:74495"/>
        <dbReference type="ChEBI" id="CHEBI:82748"/>
        <dbReference type="EC" id="2.1.1.225"/>
    </reaction>
</comment>
<evidence type="ECO:0000256" key="12">
    <source>
        <dbReference type="RuleBase" id="RU367103"/>
    </source>
</evidence>
<comment type="similarity">
    <text evidence="1 12">Belongs to the methyltransferase TRM13 family.</text>
</comment>
<dbReference type="PANTHER" id="PTHR12998">
    <property type="entry name" value="TRNA:M(4)X MODIFICATION ENZYME TRM13 HOMOLOG"/>
    <property type="match status" value="1"/>
</dbReference>
<sequence>MTVAKGQKFCGQHEPISKPNEKEMGNKSAERVPCPLDPKHTVYAFKLNKHLKICNARPMKNENYIKIGLHNGSDDEEEGATGRNVKLNELTCDYVKTLTKKINEIYRKYIKDTIRNVFREHKLLQEELAKPEYGATSLKHLKQTAALLGCLQEYNLLLPQTCFVEFGAGKGQVSYWIAQAIKHFKQCSVILVDKASHRHKKDNKVEDRDTVTRIRADIANLDLSWVPHRSESVVGVSKHLCGAATDMTLRCIVAGNQPPKETNRKLCRTKGILIALCCHHRCDWKTFVGKSFLKEHGITPKDFTVMTKMVSWAVCGTGMSRERRKEVQTADESDDSVENSSDDDEDTVKMSRKEKEEIGIRCKRILDYARIVYLRQNHYDASLINYVSRDVTLENVCIVAVHESNKSISI</sequence>
<dbReference type="EMBL" id="AJWK01031360">
    <property type="status" value="NOT_ANNOTATED_CDS"/>
    <property type="molecule type" value="Genomic_DNA"/>
</dbReference>
<evidence type="ECO:0000256" key="11">
    <source>
        <dbReference type="ARBA" id="ARBA00049393"/>
    </source>
</evidence>
<keyword evidence="6 12" id="KW-0479">Metal-binding</keyword>
<evidence type="ECO:0000256" key="4">
    <source>
        <dbReference type="ARBA" id="ARBA00022691"/>
    </source>
</evidence>
<evidence type="ECO:0000256" key="13">
    <source>
        <dbReference type="SAM" id="MobiDB-lite"/>
    </source>
</evidence>
<dbReference type="AlphaFoldDB" id="A0A1B0CVW7"/>
<evidence type="ECO:0000256" key="7">
    <source>
        <dbReference type="ARBA" id="ARBA00022771"/>
    </source>
</evidence>
<proteinExistence type="inferred from homology"/>
<accession>A0A1B0CVW7</accession>
<dbReference type="EnsemblMetazoa" id="LLOJ009152-RA">
    <property type="protein sequence ID" value="LLOJ009152-PA"/>
    <property type="gene ID" value="LLOJ009152"/>
</dbReference>
<dbReference type="Pfam" id="PF05206">
    <property type="entry name" value="TRM13"/>
    <property type="match status" value="1"/>
</dbReference>
<dbReference type="InterPro" id="IPR007871">
    <property type="entry name" value="Methyltransferase_TRM13"/>
</dbReference>
<dbReference type="GO" id="GO:0106050">
    <property type="term" value="F:tRNA 2'-O-methyltransferase activity"/>
    <property type="evidence" value="ECO:0007669"/>
    <property type="project" value="UniProtKB-UniRule"/>
</dbReference>
<evidence type="ECO:0000256" key="2">
    <source>
        <dbReference type="ARBA" id="ARBA00022603"/>
    </source>
</evidence>
<dbReference type="PANTHER" id="PTHR12998:SF0">
    <property type="entry name" value="TRNA:M(4)X MODIFICATION ENZYME TRM13 HOMOLOG"/>
    <property type="match status" value="1"/>
</dbReference>
<comment type="function">
    <text evidence="12">tRNA methylase which 2'-O-methylates cytidine(4) in tRNA(Pro) and tRNA(Gly)(GCC), and adenosine(4) in tRNA(His).</text>
</comment>
<comment type="catalytic activity">
    <reaction evidence="10 12">
        <text>cytidine(4) in tRNA(Gly)(GCC) + S-adenosyl-L-methionine = 2'-O-methylcytidine(4) in tRNA(Gly)(GCC) + S-adenosyl-L-homocysteine + H(+)</text>
        <dbReference type="Rhea" id="RHEA:43192"/>
        <dbReference type="Rhea" id="RHEA-COMP:10399"/>
        <dbReference type="Rhea" id="RHEA-COMP:10400"/>
        <dbReference type="ChEBI" id="CHEBI:15378"/>
        <dbReference type="ChEBI" id="CHEBI:57856"/>
        <dbReference type="ChEBI" id="CHEBI:59789"/>
        <dbReference type="ChEBI" id="CHEBI:74495"/>
        <dbReference type="ChEBI" id="CHEBI:82748"/>
        <dbReference type="EC" id="2.1.1.225"/>
    </reaction>
</comment>
<keyword evidence="3 12" id="KW-0808">Transferase</keyword>
<dbReference type="VEuPathDB" id="VectorBase:LLONM1_008962"/>
<evidence type="ECO:0000256" key="8">
    <source>
        <dbReference type="ARBA" id="ARBA00022833"/>
    </source>
</evidence>
<feature type="region of interest" description="Disordered" evidence="13">
    <location>
        <begin position="1"/>
        <end position="32"/>
    </location>
</feature>
<keyword evidence="7 12" id="KW-0863">Zinc-finger</keyword>
<keyword evidence="5 12" id="KW-0819">tRNA processing</keyword>
<reference evidence="15" key="1">
    <citation type="submission" date="2020-05" db="UniProtKB">
        <authorList>
            <consortium name="EnsemblMetazoa"/>
        </authorList>
    </citation>
    <scope>IDENTIFICATION</scope>
    <source>
        <strain evidence="15">Jacobina</strain>
    </source>
</reference>
<dbReference type="GO" id="GO:0008270">
    <property type="term" value="F:zinc ion binding"/>
    <property type="evidence" value="ECO:0007669"/>
    <property type="project" value="UniProtKB-KW"/>
</dbReference>
<name>A0A1B0CVW7_LUTLO</name>